<gene>
    <name evidence="9" type="ORF">dsat_1563</name>
</gene>
<comment type="cofactor">
    <cofactor evidence="2 7 8">
        <name>Mg(2+)</name>
        <dbReference type="ChEBI" id="CHEBI:18420"/>
    </cofactor>
</comment>
<dbReference type="InterPro" id="IPR020583">
    <property type="entry name" value="Inositol_monoP_metal-BS"/>
</dbReference>
<comment type="similarity">
    <text evidence="3 8">Belongs to the inositol monophosphatase superfamily.</text>
</comment>
<dbReference type="InterPro" id="IPR000760">
    <property type="entry name" value="Inositol_monophosphatase-like"/>
</dbReference>
<comment type="catalytic activity">
    <reaction evidence="1 8">
        <text>a myo-inositol phosphate + H2O = myo-inositol + phosphate</text>
        <dbReference type="Rhea" id="RHEA:24056"/>
        <dbReference type="ChEBI" id="CHEBI:15377"/>
        <dbReference type="ChEBI" id="CHEBI:17268"/>
        <dbReference type="ChEBI" id="CHEBI:43474"/>
        <dbReference type="ChEBI" id="CHEBI:84139"/>
        <dbReference type="EC" id="3.1.3.25"/>
    </reaction>
</comment>
<feature type="binding site" evidence="7">
    <location>
        <position position="85"/>
    </location>
    <ligand>
        <name>Mg(2+)</name>
        <dbReference type="ChEBI" id="CHEBI:18420"/>
        <label>1</label>
        <note>catalytic</note>
    </ligand>
</feature>
<dbReference type="Pfam" id="PF00459">
    <property type="entry name" value="Inositol_P"/>
    <property type="match status" value="1"/>
</dbReference>
<keyword evidence="6 7" id="KW-0460">Magnesium</keyword>
<dbReference type="Gene3D" id="3.40.190.80">
    <property type="match status" value="1"/>
</dbReference>
<evidence type="ECO:0000256" key="6">
    <source>
        <dbReference type="ARBA" id="ARBA00022842"/>
    </source>
</evidence>
<name>S7UDY2_9BACT</name>
<dbReference type="eggNOG" id="COG0483">
    <property type="taxonomic scope" value="Bacteria"/>
</dbReference>
<keyword evidence="5 8" id="KW-0378">Hydrolase</keyword>
<feature type="binding site" evidence="7">
    <location>
        <position position="83"/>
    </location>
    <ligand>
        <name>Mg(2+)</name>
        <dbReference type="ChEBI" id="CHEBI:18420"/>
        <label>1</label>
        <note>catalytic</note>
    </ligand>
</feature>
<dbReference type="OrthoDB" id="9785695at2"/>
<dbReference type="STRING" id="1121439.dsat_1563"/>
<dbReference type="InterPro" id="IPR022337">
    <property type="entry name" value="Inositol_monophosphatase_SuhB"/>
</dbReference>
<dbReference type="AlphaFoldDB" id="S7UDY2"/>
<sequence length="266" mass="28782">MISKDLMDGLMAATAKAADVIRADWNQERDIVNKGRIDLVTATDLHCEALLREELARLLPEASFYGEESSDGSGPGELAWVVDPLDGTTNFAHRIPFVAVSVALWREGRSELAVVEAPMLGETYHARRGGGAFCNGLPIRVSNCDALVDSIVATGFPYAIERYAERILAHMRRMLLATQGVRRPGAAAIDLAYVAAGRYDGFYEYALKPWDTAAGWLLVEEAGGRVSAFDANVPYDLGADGILASNGLVHEVLSRLLLLDMEKGDG</sequence>
<feature type="binding site" evidence="7">
    <location>
        <position position="67"/>
    </location>
    <ligand>
        <name>Mg(2+)</name>
        <dbReference type="ChEBI" id="CHEBI:18420"/>
        <label>1</label>
        <note>catalytic</note>
    </ligand>
</feature>
<dbReference type="Gene3D" id="3.30.540.10">
    <property type="entry name" value="Fructose-1,6-Bisphosphatase, subunit A, domain 1"/>
    <property type="match status" value="1"/>
</dbReference>
<evidence type="ECO:0000313" key="10">
    <source>
        <dbReference type="Proteomes" id="UP000014975"/>
    </source>
</evidence>
<dbReference type="EC" id="3.1.3.25" evidence="8"/>
<dbReference type="SUPFAM" id="SSF56655">
    <property type="entry name" value="Carbohydrate phosphatase"/>
    <property type="match status" value="1"/>
</dbReference>
<dbReference type="GO" id="GO:0046872">
    <property type="term" value="F:metal ion binding"/>
    <property type="evidence" value="ECO:0007669"/>
    <property type="project" value="UniProtKB-KW"/>
</dbReference>
<feature type="binding site" evidence="7">
    <location>
        <position position="86"/>
    </location>
    <ligand>
        <name>Mg(2+)</name>
        <dbReference type="ChEBI" id="CHEBI:18420"/>
        <label>1</label>
        <note>catalytic</note>
    </ligand>
</feature>
<feature type="binding site" evidence="7">
    <location>
        <position position="211"/>
    </location>
    <ligand>
        <name>Mg(2+)</name>
        <dbReference type="ChEBI" id="CHEBI:18420"/>
        <label>1</label>
        <note>catalytic</note>
    </ligand>
</feature>
<dbReference type="GO" id="GO:0006020">
    <property type="term" value="P:inositol metabolic process"/>
    <property type="evidence" value="ECO:0007669"/>
    <property type="project" value="TreeGrafter"/>
</dbReference>
<organism evidence="9 10">
    <name type="scientific">Alkalidesulfovibrio alkalitolerans DSM 16529</name>
    <dbReference type="NCBI Taxonomy" id="1121439"/>
    <lineage>
        <taxon>Bacteria</taxon>
        <taxon>Pseudomonadati</taxon>
        <taxon>Thermodesulfobacteriota</taxon>
        <taxon>Desulfovibrionia</taxon>
        <taxon>Desulfovibrionales</taxon>
        <taxon>Desulfovibrionaceae</taxon>
        <taxon>Alkalidesulfovibrio</taxon>
    </lineage>
</organism>
<evidence type="ECO:0000313" key="9">
    <source>
        <dbReference type="EMBL" id="EPR30423.1"/>
    </source>
</evidence>
<evidence type="ECO:0000256" key="2">
    <source>
        <dbReference type="ARBA" id="ARBA00001946"/>
    </source>
</evidence>
<keyword evidence="4 7" id="KW-0479">Metal-binding</keyword>
<evidence type="ECO:0000256" key="8">
    <source>
        <dbReference type="RuleBase" id="RU364068"/>
    </source>
</evidence>
<proteinExistence type="inferred from homology"/>
<dbReference type="CDD" id="cd01639">
    <property type="entry name" value="IMPase"/>
    <property type="match status" value="1"/>
</dbReference>
<dbReference type="GO" id="GO:0008934">
    <property type="term" value="F:inositol monophosphate 1-phosphatase activity"/>
    <property type="evidence" value="ECO:0007669"/>
    <property type="project" value="InterPro"/>
</dbReference>
<protein>
    <recommendedName>
        <fullName evidence="8">Inositol-1-monophosphatase</fullName>
        <ecNumber evidence="8">3.1.3.25</ecNumber>
    </recommendedName>
</protein>
<dbReference type="GO" id="GO:0007165">
    <property type="term" value="P:signal transduction"/>
    <property type="evidence" value="ECO:0007669"/>
    <property type="project" value="TreeGrafter"/>
</dbReference>
<dbReference type="PRINTS" id="PR01959">
    <property type="entry name" value="SBIMPHPHTASE"/>
</dbReference>
<evidence type="ECO:0000256" key="1">
    <source>
        <dbReference type="ARBA" id="ARBA00001033"/>
    </source>
</evidence>
<dbReference type="InterPro" id="IPR033942">
    <property type="entry name" value="IMPase"/>
</dbReference>
<dbReference type="PROSITE" id="PS00629">
    <property type="entry name" value="IMP_1"/>
    <property type="match status" value="1"/>
</dbReference>
<dbReference type="PANTHER" id="PTHR20854">
    <property type="entry name" value="INOSITOL MONOPHOSPHATASE"/>
    <property type="match status" value="1"/>
</dbReference>
<evidence type="ECO:0000256" key="3">
    <source>
        <dbReference type="ARBA" id="ARBA00009759"/>
    </source>
</evidence>
<evidence type="ECO:0000256" key="4">
    <source>
        <dbReference type="ARBA" id="ARBA00022723"/>
    </source>
</evidence>
<accession>S7UDY2</accession>
<dbReference type="PROSITE" id="PS00630">
    <property type="entry name" value="IMP_2"/>
    <property type="match status" value="1"/>
</dbReference>
<dbReference type="InterPro" id="IPR020550">
    <property type="entry name" value="Inositol_monophosphatase_CS"/>
</dbReference>
<comment type="caution">
    <text evidence="9">The sequence shown here is derived from an EMBL/GenBank/DDBJ whole genome shotgun (WGS) entry which is preliminary data.</text>
</comment>
<dbReference type="PATRIC" id="fig|1121439.3.peg.2950"/>
<keyword evidence="10" id="KW-1185">Reference proteome</keyword>
<dbReference type="GO" id="GO:0046854">
    <property type="term" value="P:phosphatidylinositol phosphate biosynthetic process"/>
    <property type="evidence" value="ECO:0007669"/>
    <property type="project" value="InterPro"/>
</dbReference>
<dbReference type="EMBL" id="ATHI01000032">
    <property type="protein sequence ID" value="EPR30423.1"/>
    <property type="molecule type" value="Genomic_DNA"/>
</dbReference>
<dbReference type="PANTHER" id="PTHR20854:SF4">
    <property type="entry name" value="INOSITOL-1-MONOPHOSPHATASE-RELATED"/>
    <property type="match status" value="1"/>
</dbReference>
<evidence type="ECO:0000256" key="7">
    <source>
        <dbReference type="PIRSR" id="PIRSR600760-2"/>
    </source>
</evidence>
<reference evidence="9 10" key="1">
    <citation type="journal article" date="2013" name="Genome Announc.">
        <title>Draft genome sequences for three mercury-methylating, sulfate-reducing bacteria.</title>
        <authorList>
            <person name="Brown S.D."/>
            <person name="Hurt R.A.Jr."/>
            <person name="Gilmour C.C."/>
            <person name="Elias D.A."/>
        </authorList>
    </citation>
    <scope>NUCLEOTIDE SEQUENCE [LARGE SCALE GENOMIC DNA]</scope>
    <source>
        <strain evidence="9 10">DSM 16529</strain>
    </source>
</reference>
<evidence type="ECO:0000256" key="5">
    <source>
        <dbReference type="ARBA" id="ARBA00022801"/>
    </source>
</evidence>
<dbReference type="RefSeq" id="WP_020888259.1">
    <property type="nucleotide sequence ID" value="NZ_ATHI01000032.1"/>
</dbReference>
<dbReference type="PRINTS" id="PR00377">
    <property type="entry name" value="IMPHPHTASES"/>
</dbReference>
<dbReference type="Proteomes" id="UP000014975">
    <property type="component" value="Unassembled WGS sequence"/>
</dbReference>